<dbReference type="InParanoid" id="A0A1Y2BFC6"/>
<keyword evidence="1" id="KW-0472">Membrane</keyword>
<sequence>MSQHSDRMHGHAGLVFFSHHLSAAVILFVHACFTSAVRPEIREELRTSARLFQQVPPESSFRWSKAVSQGGNIVQVMCDVRTHVLNGLMDRRSKIHRRRWKISRLCCWKFDGIQEDKTLPRSRSASNRYLPSLRC</sequence>
<evidence type="ECO:0000313" key="3">
    <source>
        <dbReference type="Proteomes" id="UP000193986"/>
    </source>
</evidence>
<dbReference type="OrthoDB" id="3364175at2759"/>
<accession>A0A1Y2BFC6</accession>
<feature type="transmembrane region" description="Helical" evidence="1">
    <location>
        <begin position="12"/>
        <end position="33"/>
    </location>
</feature>
<reference evidence="2 3" key="1">
    <citation type="submission" date="2016-07" db="EMBL/GenBank/DDBJ databases">
        <title>Pervasive Adenine N6-methylation of Active Genes in Fungi.</title>
        <authorList>
            <consortium name="DOE Joint Genome Institute"/>
            <person name="Mondo S.J."/>
            <person name="Dannebaum R.O."/>
            <person name="Kuo R.C."/>
            <person name="Labutti K."/>
            <person name="Haridas S."/>
            <person name="Kuo A."/>
            <person name="Salamov A."/>
            <person name="Ahrendt S.R."/>
            <person name="Lipzen A."/>
            <person name="Sullivan W."/>
            <person name="Andreopoulos W.B."/>
            <person name="Clum A."/>
            <person name="Lindquist E."/>
            <person name="Daum C."/>
            <person name="Ramamoorthy G.K."/>
            <person name="Gryganskyi A."/>
            <person name="Culley D."/>
            <person name="Magnuson J.K."/>
            <person name="James T.Y."/>
            <person name="O'Malley M.A."/>
            <person name="Stajich J.E."/>
            <person name="Spatafora J.W."/>
            <person name="Visel A."/>
            <person name="Grigoriev I.V."/>
        </authorList>
    </citation>
    <scope>NUCLEOTIDE SEQUENCE [LARGE SCALE GENOMIC DNA]</scope>
    <source>
        <strain evidence="2 3">68-887.2</strain>
    </source>
</reference>
<evidence type="ECO:0000313" key="2">
    <source>
        <dbReference type="EMBL" id="ORY33484.1"/>
    </source>
</evidence>
<dbReference type="AlphaFoldDB" id="A0A1Y2BFC6"/>
<gene>
    <name evidence="2" type="ORF">BCR39DRAFT_520372</name>
</gene>
<keyword evidence="1" id="KW-1133">Transmembrane helix</keyword>
<protein>
    <submittedName>
        <fullName evidence="2">Uncharacterized protein</fullName>
    </submittedName>
</protein>
<evidence type="ECO:0000256" key="1">
    <source>
        <dbReference type="SAM" id="Phobius"/>
    </source>
</evidence>
<organism evidence="2 3">
    <name type="scientific">Naematelia encephala</name>
    <dbReference type="NCBI Taxonomy" id="71784"/>
    <lineage>
        <taxon>Eukaryota</taxon>
        <taxon>Fungi</taxon>
        <taxon>Dikarya</taxon>
        <taxon>Basidiomycota</taxon>
        <taxon>Agaricomycotina</taxon>
        <taxon>Tremellomycetes</taxon>
        <taxon>Tremellales</taxon>
        <taxon>Naemateliaceae</taxon>
        <taxon>Naematelia</taxon>
    </lineage>
</organism>
<name>A0A1Y2BFC6_9TREE</name>
<dbReference type="EMBL" id="MCFC01000006">
    <property type="protein sequence ID" value="ORY33484.1"/>
    <property type="molecule type" value="Genomic_DNA"/>
</dbReference>
<comment type="caution">
    <text evidence="2">The sequence shown here is derived from an EMBL/GenBank/DDBJ whole genome shotgun (WGS) entry which is preliminary data.</text>
</comment>
<keyword evidence="1" id="KW-0812">Transmembrane</keyword>
<keyword evidence="3" id="KW-1185">Reference proteome</keyword>
<dbReference type="Proteomes" id="UP000193986">
    <property type="component" value="Unassembled WGS sequence"/>
</dbReference>
<proteinExistence type="predicted"/>